<gene>
    <name evidence="3" type="ORF">CBRE1094_LOCUS38696</name>
</gene>
<accession>A0A7S2IYT4</accession>
<feature type="region of interest" description="Disordered" evidence="1">
    <location>
        <begin position="243"/>
        <end position="266"/>
    </location>
</feature>
<protein>
    <recommendedName>
        <fullName evidence="2">C2 domain-containing protein</fullName>
    </recommendedName>
</protein>
<reference evidence="3" key="1">
    <citation type="submission" date="2021-01" db="EMBL/GenBank/DDBJ databases">
        <authorList>
            <person name="Corre E."/>
            <person name="Pelletier E."/>
            <person name="Niang G."/>
            <person name="Scheremetjew M."/>
            <person name="Finn R."/>
            <person name="Kale V."/>
            <person name="Holt S."/>
            <person name="Cochrane G."/>
            <person name="Meng A."/>
            <person name="Brown T."/>
            <person name="Cohen L."/>
        </authorList>
    </citation>
    <scope>NUCLEOTIDE SEQUENCE</scope>
    <source>
        <strain evidence="3">UTEX LB 985</strain>
    </source>
</reference>
<proteinExistence type="predicted"/>
<organism evidence="3">
    <name type="scientific">Haptolina brevifila</name>
    <dbReference type="NCBI Taxonomy" id="156173"/>
    <lineage>
        <taxon>Eukaryota</taxon>
        <taxon>Haptista</taxon>
        <taxon>Haptophyta</taxon>
        <taxon>Prymnesiophyceae</taxon>
        <taxon>Prymnesiales</taxon>
        <taxon>Prymnesiaceae</taxon>
        <taxon>Haptolina</taxon>
    </lineage>
</organism>
<evidence type="ECO:0000259" key="2">
    <source>
        <dbReference type="Pfam" id="PF00168"/>
    </source>
</evidence>
<sequence length="285" mass="31896">MALCRFVLLGEGLAMLERSDLDESDRSLLLEEAAARTNFQPRYLRVMLQGTADLPSAALPPMDANGSADAYVVLRLQHPALHGGDPYPKPGVISKTFYRSLRPQWGESLELSLEGGTLMTNGMFRSARIARDTSLKVELYDADTGLWGWLHRASTLTVSGCLMAHTAAYITGYSDTFTPSQRWWSTGLTSLLVGLLLVTTMMSVYLRAEDDLIGVGTVPLRPLLDQEEHTVLLAMQYEEQHRRVREAEQTSRGTMHRSSYSRRRRDQTIEGTRGVLKMVLAFSER</sequence>
<dbReference type="Gene3D" id="2.60.40.150">
    <property type="entry name" value="C2 domain"/>
    <property type="match status" value="1"/>
</dbReference>
<evidence type="ECO:0000313" key="3">
    <source>
        <dbReference type="EMBL" id="CAD9532911.1"/>
    </source>
</evidence>
<name>A0A7S2IYT4_9EUKA</name>
<evidence type="ECO:0000256" key="1">
    <source>
        <dbReference type="SAM" id="MobiDB-lite"/>
    </source>
</evidence>
<dbReference type="EMBL" id="HBGU01070873">
    <property type="protein sequence ID" value="CAD9532911.1"/>
    <property type="molecule type" value="Transcribed_RNA"/>
</dbReference>
<feature type="domain" description="C2" evidence="2">
    <location>
        <begin position="58"/>
        <end position="144"/>
    </location>
</feature>
<dbReference type="InterPro" id="IPR035892">
    <property type="entry name" value="C2_domain_sf"/>
</dbReference>
<dbReference type="InterPro" id="IPR000008">
    <property type="entry name" value="C2_dom"/>
</dbReference>
<dbReference type="SUPFAM" id="SSF49562">
    <property type="entry name" value="C2 domain (Calcium/lipid-binding domain, CaLB)"/>
    <property type="match status" value="1"/>
</dbReference>
<dbReference type="AlphaFoldDB" id="A0A7S2IYT4"/>
<dbReference type="Pfam" id="PF00168">
    <property type="entry name" value="C2"/>
    <property type="match status" value="1"/>
</dbReference>